<organism evidence="4 5">
    <name type="scientific">Acanthaster planci</name>
    <name type="common">Crown-of-thorns starfish</name>
    <dbReference type="NCBI Taxonomy" id="133434"/>
    <lineage>
        <taxon>Eukaryota</taxon>
        <taxon>Metazoa</taxon>
        <taxon>Echinodermata</taxon>
        <taxon>Eleutherozoa</taxon>
        <taxon>Asterozoa</taxon>
        <taxon>Asteroidea</taxon>
        <taxon>Valvatacea</taxon>
        <taxon>Valvatida</taxon>
        <taxon>Acanthasteridae</taxon>
        <taxon>Acanthaster</taxon>
    </lineage>
</organism>
<dbReference type="Gene3D" id="1.25.10.10">
    <property type="entry name" value="Leucine-rich Repeat Variant"/>
    <property type="match status" value="1"/>
</dbReference>
<dbReference type="SMART" id="SM00185">
    <property type="entry name" value="ARM"/>
    <property type="match status" value="2"/>
</dbReference>
<evidence type="ECO:0000313" key="5">
    <source>
        <dbReference type="RefSeq" id="XP_022082323.1"/>
    </source>
</evidence>
<proteinExistence type="inferred from homology"/>
<feature type="domain" description="SYO1-like TPR repeats" evidence="3">
    <location>
        <begin position="397"/>
        <end position="651"/>
    </location>
</feature>
<dbReference type="AlphaFoldDB" id="A0A8B7XNC5"/>
<dbReference type="InterPro" id="IPR057990">
    <property type="entry name" value="TPR_SYO1"/>
</dbReference>
<dbReference type="Proteomes" id="UP000694845">
    <property type="component" value="Unplaced"/>
</dbReference>
<dbReference type="OMA" id="ENELHAD"/>
<protein>
    <submittedName>
        <fullName evidence="5">HEAT repeat-containing protein 3-like</fullName>
    </submittedName>
</protein>
<dbReference type="GO" id="GO:0042273">
    <property type="term" value="P:ribosomal large subunit biogenesis"/>
    <property type="evidence" value="ECO:0007669"/>
    <property type="project" value="TreeGrafter"/>
</dbReference>
<comment type="similarity">
    <text evidence="1">Belongs to the nuclear import and ribosome assembly adapter family.</text>
</comment>
<keyword evidence="4" id="KW-1185">Reference proteome</keyword>
<name>A0A8B7XNC5_ACAPL</name>
<feature type="region of interest" description="Disordered" evidence="2">
    <location>
        <begin position="302"/>
        <end position="322"/>
    </location>
</feature>
<feature type="region of interest" description="Disordered" evidence="2">
    <location>
        <begin position="1"/>
        <end position="35"/>
    </location>
</feature>
<dbReference type="KEGG" id="aplc:110974767"/>
<dbReference type="GO" id="GO:0006606">
    <property type="term" value="P:protein import into nucleus"/>
    <property type="evidence" value="ECO:0007669"/>
    <property type="project" value="TreeGrafter"/>
</dbReference>
<sequence length="652" mass="70096">MGKAKHKRFRAKKQRPTGLPSVQEVEAEESELGTGSYTAVENQTLTLLERLQSSSDEEKVCSCSALANLVQEPAARDTLLQNGLVRCLGPLLLDNRPAIREAATGALRNLSACGDHEVCDKMVSDDIMTPLVTLLSQLSSGIPIPSGKKLPKRDPNLNSLLQALHLLWNLCESNGTAVSIFNRHGLVHITLQCLQSHVTFLDLALTAAHCLQTVSEDNPNAGIELTKSTALPILESALMSPGDTMQHTLLRTLVASVLHNIKGLLPAVSQNQTIQAIVKVFCQSLDTDAQAAVSKLLPEMSKNGQVSNGSGSPDPKDSLPAVELPKNLSEDLAEIEAVLTAQQVALEVASNMCCLDDDEEDDWEDIASSSSSSDDLQDEITDADEVPFMSPLCLSDEIHGALVSHNLPQKVLVKCAFPDRALLQSLIVHSAGKTIFKGLLRVQSRALLCLQNMIAVIDLVALGGPEALTLVLNKLLILTMVEPAPTGDELVEALTSALRSVLQKMAINKQMPQALSEQHLTRLFGLGQGTQSEQVRVNIVAMLGSLGSLLAAKPETEQLLTAVGTQLSEVAMKDGSLWVTAEALDAIFDTFGDGATADAVAVKIGLVPKLKMLVPQLKARLRQGKNQLGEHMPVVINARHNLVRFIKYKESH</sequence>
<dbReference type="RefSeq" id="XP_022082323.1">
    <property type="nucleotide sequence ID" value="XM_022226631.1"/>
</dbReference>
<evidence type="ECO:0000256" key="1">
    <source>
        <dbReference type="ARBA" id="ARBA00049983"/>
    </source>
</evidence>
<dbReference type="CTD" id="55027"/>
<dbReference type="InterPro" id="IPR052616">
    <property type="entry name" value="SYO1-like"/>
</dbReference>
<dbReference type="OrthoDB" id="288703at2759"/>
<dbReference type="GO" id="GO:0051082">
    <property type="term" value="F:unfolded protein binding"/>
    <property type="evidence" value="ECO:0007669"/>
    <property type="project" value="TreeGrafter"/>
</dbReference>
<dbReference type="InterPro" id="IPR016024">
    <property type="entry name" value="ARM-type_fold"/>
</dbReference>
<accession>A0A8B7XNC5</accession>
<dbReference type="PANTHER" id="PTHR13347">
    <property type="entry name" value="HEAT REPEAT-CONTAINING PROTEIN 3"/>
    <property type="match status" value="1"/>
</dbReference>
<dbReference type="Pfam" id="PF25567">
    <property type="entry name" value="TPR_SYO1"/>
    <property type="match status" value="1"/>
</dbReference>
<dbReference type="InterPro" id="IPR000225">
    <property type="entry name" value="Armadillo"/>
</dbReference>
<dbReference type="InterPro" id="IPR011989">
    <property type="entry name" value="ARM-like"/>
</dbReference>
<reference evidence="5" key="1">
    <citation type="submission" date="2025-08" db="UniProtKB">
        <authorList>
            <consortium name="RefSeq"/>
        </authorList>
    </citation>
    <scope>IDENTIFICATION</scope>
</reference>
<dbReference type="PANTHER" id="PTHR13347:SF1">
    <property type="entry name" value="HEAT REPEAT-CONTAINING PROTEIN 3"/>
    <property type="match status" value="1"/>
</dbReference>
<evidence type="ECO:0000259" key="3">
    <source>
        <dbReference type="Pfam" id="PF25567"/>
    </source>
</evidence>
<dbReference type="SUPFAM" id="SSF48371">
    <property type="entry name" value="ARM repeat"/>
    <property type="match status" value="2"/>
</dbReference>
<evidence type="ECO:0000256" key="2">
    <source>
        <dbReference type="SAM" id="MobiDB-lite"/>
    </source>
</evidence>
<feature type="compositionally biased region" description="Polar residues" evidence="2">
    <location>
        <begin position="302"/>
        <end position="311"/>
    </location>
</feature>
<evidence type="ECO:0000313" key="4">
    <source>
        <dbReference type="Proteomes" id="UP000694845"/>
    </source>
</evidence>
<gene>
    <name evidence="5" type="primary">LOC110974767</name>
</gene>
<dbReference type="Pfam" id="PF00514">
    <property type="entry name" value="Arm"/>
    <property type="match status" value="1"/>
</dbReference>
<feature type="compositionally biased region" description="Basic residues" evidence="2">
    <location>
        <begin position="1"/>
        <end position="15"/>
    </location>
</feature>
<dbReference type="GeneID" id="110974767"/>